<accession>A0ABV1TNL4</accession>
<name>A0ABV1TNL4_9ACTN</name>
<gene>
    <name evidence="1" type="ORF">ABT211_30655</name>
</gene>
<reference evidence="1 2" key="1">
    <citation type="submission" date="2024-06" db="EMBL/GenBank/DDBJ databases">
        <title>The Natural Products Discovery Center: Release of the First 8490 Sequenced Strains for Exploring Actinobacteria Biosynthetic Diversity.</title>
        <authorList>
            <person name="Kalkreuter E."/>
            <person name="Kautsar S.A."/>
            <person name="Yang D."/>
            <person name="Bader C.D."/>
            <person name="Teijaro C.N."/>
            <person name="Fluegel L."/>
            <person name="Davis C.M."/>
            <person name="Simpson J.R."/>
            <person name="Lauterbach L."/>
            <person name="Steele A.D."/>
            <person name="Gui C."/>
            <person name="Meng S."/>
            <person name="Li G."/>
            <person name="Viehrig K."/>
            <person name="Ye F."/>
            <person name="Su P."/>
            <person name="Kiefer A.F."/>
            <person name="Nichols A."/>
            <person name="Cepeda A.J."/>
            <person name="Yan W."/>
            <person name="Fan B."/>
            <person name="Jiang Y."/>
            <person name="Adhikari A."/>
            <person name="Zheng C.-J."/>
            <person name="Schuster L."/>
            <person name="Cowan T.M."/>
            <person name="Smanski M.J."/>
            <person name="Chevrette M.G."/>
            <person name="De Carvalho L.P.S."/>
            <person name="Shen B."/>
        </authorList>
    </citation>
    <scope>NUCLEOTIDE SEQUENCE [LARGE SCALE GENOMIC DNA]</scope>
    <source>
        <strain evidence="1 2">NPDC001694</strain>
    </source>
</reference>
<protein>
    <submittedName>
        <fullName evidence="1">Uncharacterized protein</fullName>
    </submittedName>
</protein>
<dbReference type="Proteomes" id="UP001490365">
    <property type="component" value="Unassembled WGS sequence"/>
</dbReference>
<dbReference type="RefSeq" id="WP_351959991.1">
    <property type="nucleotide sequence ID" value="NZ_JBEOZM010000017.1"/>
</dbReference>
<evidence type="ECO:0000313" key="1">
    <source>
        <dbReference type="EMBL" id="MER6271620.1"/>
    </source>
</evidence>
<organism evidence="1 2">
    <name type="scientific">Streptomyces sp. 900105755</name>
    <dbReference type="NCBI Taxonomy" id="3154389"/>
    <lineage>
        <taxon>Bacteria</taxon>
        <taxon>Bacillati</taxon>
        <taxon>Actinomycetota</taxon>
        <taxon>Actinomycetes</taxon>
        <taxon>Kitasatosporales</taxon>
        <taxon>Streptomycetaceae</taxon>
        <taxon>Streptomyces</taxon>
    </lineage>
</organism>
<proteinExistence type="predicted"/>
<keyword evidence="2" id="KW-1185">Reference proteome</keyword>
<dbReference type="EMBL" id="JBEOZM010000017">
    <property type="protein sequence ID" value="MER6271620.1"/>
    <property type="molecule type" value="Genomic_DNA"/>
</dbReference>
<sequence length="498" mass="54412">MRRTLFSLLLKKQNLTTWEVFCVPYTATGRELARETGNRRLATVSLGRTTFDRWSSGSWYGRPRGEAAQILERMFGHPVEVLFSPAPDASESPVAVGSVATQIGSRWPSSSMLIPAGGPAGTWEITGRHRLDGTSAAVHLLPVIRRGEEANPDDLSQDGQRDLEGFLRPARRGFIVGVEERRGDLDLYVREAASARRSGRPGPQSAGTLSIPSAYLLDDLTYGIVWALTQLDDGLLADDQVLDSERHLISTYLSLPRSAPSQLLVDLTAAGSSWMGSAFCAQHIQQELANATEVPTFWTREQSGEEAAPWLFFKHKLDYLQALTRFHSASTQTVRVFCLPEGEVAQSERYERVLLLLAIALMERVGIRVRVIPKPEYSEVDGVALVPGQQAVVANWVRVPGGALWAAGSTSTRGDLRTYAAAFADAQGNDVLSGAADSASRLRALCGYLGLGWDWLTSRCRSLGEYGVAGLVRPRSRLLTVNALDETLLFLGKLTSDQ</sequence>
<evidence type="ECO:0000313" key="2">
    <source>
        <dbReference type="Proteomes" id="UP001490365"/>
    </source>
</evidence>
<comment type="caution">
    <text evidence="1">The sequence shown here is derived from an EMBL/GenBank/DDBJ whole genome shotgun (WGS) entry which is preliminary data.</text>
</comment>